<dbReference type="InterPro" id="IPR036322">
    <property type="entry name" value="WD40_repeat_dom_sf"/>
</dbReference>
<evidence type="ECO:0008006" key="3">
    <source>
        <dbReference type="Google" id="ProtNLM"/>
    </source>
</evidence>
<dbReference type="InterPro" id="IPR042238">
    <property type="entry name" value="Rad28/ERCC8/Ckn1/ATCSA-1"/>
</dbReference>
<accession>A0A1R2CYM6</accession>
<keyword evidence="2" id="KW-1185">Reference proteome</keyword>
<dbReference type="GO" id="GO:0000209">
    <property type="term" value="P:protein polyubiquitination"/>
    <property type="evidence" value="ECO:0007669"/>
    <property type="project" value="TreeGrafter"/>
</dbReference>
<dbReference type="GO" id="GO:0000109">
    <property type="term" value="C:nucleotide-excision repair complex"/>
    <property type="evidence" value="ECO:0007669"/>
    <property type="project" value="TreeGrafter"/>
</dbReference>
<dbReference type="GO" id="GO:0043161">
    <property type="term" value="P:proteasome-mediated ubiquitin-dependent protein catabolic process"/>
    <property type="evidence" value="ECO:0007669"/>
    <property type="project" value="TreeGrafter"/>
</dbReference>
<dbReference type="EMBL" id="MPUH01000032">
    <property type="protein sequence ID" value="OMJ94083.1"/>
    <property type="molecule type" value="Genomic_DNA"/>
</dbReference>
<dbReference type="SUPFAM" id="SSF50978">
    <property type="entry name" value="WD40 repeat-like"/>
    <property type="match status" value="1"/>
</dbReference>
<gene>
    <name evidence="1" type="ORF">SteCoe_2857</name>
</gene>
<proteinExistence type="predicted"/>
<sequence>MNSLGLNLQTGDKIFEIIQDIQNQKKYELDYQFNLQSRCYYLDCDCSEEYLLMTTAKGITILKHGYDISIYAEKPHLSIHQSKWLPIDPSVFFTISSNEIKLWDSNTLIPISSFLLTESFIIEPHIGDKPLIIVCEQNTTTIKDYRTWESIGSLNAETSCVKWSPYDHEYFITGSSTELKLFDLRKLRQPVCSFGFPDTSQVRKKTKFALETNAYDSFFVSTTKNTFNSNLISIDFSEDGRYLLVMITDEVFCIDMLHGYDLPKKVLNYHSNFRPFGDFVRYTKGGAILGIANKLIAFNQNYNAMQELYFQSNIVGAYEIRTEEFLYVVDREGKLSRWSLCI</sequence>
<organism evidence="1 2">
    <name type="scientific">Stentor coeruleus</name>
    <dbReference type="NCBI Taxonomy" id="5963"/>
    <lineage>
        <taxon>Eukaryota</taxon>
        <taxon>Sar</taxon>
        <taxon>Alveolata</taxon>
        <taxon>Ciliophora</taxon>
        <taxon>Postciliodesmatophora</taxon>
        <taxon>Heterotrichea</taxon>
        <taxon>Heterotrichida</taxon>
        <taxon>Stentoridae</taxon>
        <taxon>Stentor</taxon>
    </lineage>
</organism>
<evidence type="ECO:0000313" key="1">
    <source>
        <dbReference type="EMBL" id="OMJ94083.1"/>
    </source>
</evidence>
<dbReference type="Gene3D" id="2.130.10.10">
    <property type="entry name" value="YVTN repeat-like/Quinoprotein amine dehydrogenase"/>
    <property type="match status" value="1"/>
</dbReference>
<evidence type="ECO:0000313" key="2">
    <source>
        <dbReference type="Proteomes" id="UP000187209"/>
    </source>
</evidence>
<dbReference type="InterPro" id="IPR015943">
    <property type="entry name" value="WD40/YVTN_repeat-like_dom_sf"/>
</dbReference>
<dbReference type="PANTHER" id="PTHR46202:SF1">
    <property type="entry name" value="DNA EXCISION REPAIR PROTEIN ERCC-8"/>
    <property type="match status" value="1"/>
</dbReference>
<reference evidence="1 2" key="1">
    <citation type="submission" date="2016-11" db="EMBL/GenBank/DDBJ databases">
        <title>The macronuclear genome of Stentor coeruleus: a giant cell with tiny introns.</title>
        <authorList>
            <person name="Slabodnick M."/>
            <person name="Ruby J.G."/>
            <person name="Reiff S.B."/>
            <person name="Swart E.C."/>
            <person name="Gosai S."/>
            <person name="Prabakaran S."/>
            <person name="Witkowska E."/>
            <person name="Larue G.E."/>
            <person name="Fisher S."/>
            <person name="Freeman R.M."/>
            <person name="Gunawardena J."/>
            <person name="Chu W."/>
            <person name="Stover N.A."/>
            <person name="Gregory B.D."/>
            <person name="Nowacki M."/>
            <person name="Derisi J."/>
            <person name="Roy S.W."/>
            <person name="Marshall W.F."/>
            <person name="Sood P."/>
        </authorList>
    </citation>
    <scope>NUCLEOTIDE SEQUENCE [LARGE SCALE GENOMIC DNA]</scope>
    <source>
        <strain evidence="1">WM001</strain>
    </source>
</reference>
<dbReference type="GO" id="GO:0031464">
    <property type="term" value="C:Cul4A-RING E3 ubiquitin ligase complex"/>
    <property type="evidence" value="ECO:0007669"/>
    <property type="project" value="TreeGrafter"/>
</dbReference>
<dbReference type="GO" id="GO:0006283">
    <property type="term" value="P:transcription-coupled nucleotide-excision repair"/>
    <property type="evidence" value="ECO:0007669"/>
    <property type="project" value="InterPro"/>
</dbReference>
<protein>
    <recommendedName>
        <fullName evidence="3">Anaphase-promoting complex subunit 4 WD40 domain-containing protein</fullName>
    </recommendedName>
</protein>
<dbReference type="OrthoDB" id="538223at2759"/>
<name>A0A1R2CYM6_9CILI</name>
<comment type="caution">
    <text evidence="1">The sequence shown here is derived from an EMBL/GenBank/DDBJ whole genome shotgun (WGS) entry which is preliminary data.</text>
</comment>
<dbReference type="Proteomes" id="UP000187209">
    <property type="component" value="Unassembled WGS sequence"/>
</dbReference>
<dbReference type="PANTHER" id="PTHR46202">
    <property type="entry name" value="DNA EXCISION REPAIR PROTEIN ERCC-8"/>
    <property type="match status" value="1"/>
</dbReference>
<dbReference type="AlphaFoldDB" id="A0A1R2CYM6"/>